<accession>A0A439D6D0</accession>
<reference evidence="1 2" key="1">
    <citation type="submission" date="2018-12" db="EMBL/GenBank/DDBJ databases">
        <title>Draft genome sequence of Xylaria grammica IHI A82.</title>
        <authorList>
            <person name="Buettner E."/>
            <person name="Kellner H."/>
        </authorList>
    </citation>
    <scope>NUCLEOTIDE SEQUENCE [LARGE SCALE GENOMIC DNA]</scope>
    <source>
        <strain evidence="1 2">IHI A82</strain>
    </source>
</reference>
<dbReference type="AlphaFoldDB" id="A0A439D6D0"/>
<evidence type="ECO:0000313" key="2">
    <source>
        <dbReference type="Proteomes" id="UP000286045"/>
    </source>
</evidence>
<evidence type="ECO:0000313" key="1">
    <source>
        <dbReference type="EMBL" id="RWA09951.1"/>
    </source>
</evidence>
<gene>
    <name evidence="1" type="ORF">EKO27_g5160</name>
</gene>
<name>A0A439D6D0_9PEZI</name>
<keyword evidence="2" id="KW-1185">Reference proteome</keyword>
<proteinExistence type="predicted"/>
<dbReference type="EMBL" id="RYZI01000133">
    <property type="protein sequence ID" value="RWA09951.1"/>
    <property type="molecule type" value="Genomic_DNA"/>
</dbReference>
<organism evidence="1 2">
    <name type="scientific">Xylaria grammica</name>
    <dbReference type="NCBI Taxonomy" id="363999"/>
    <lineage>
        <taxon>Eukaryota</taxon>
        <taxon>Fungi</taxon>
        <taxon>Dikarya</taxon>
        <taxon>Ascomycota</taxon>
        <taxon>Pezizomycotina</taxon>
        <taxon>Sordariomycetes</taxon>
        <taxon>Xylariomycetidae</taxon>
        <taxon>Xylariales</taxon>
        <taxon>Xylariaceae</taxon>
        <taxon>Xylaria</taxon>
    </lineage>
</organism>
<dbReference type="Proteomes" id="UP000286045">
    <property type="component" value="Unassembled WGS sequence"/>
</dbReference>
<sequence>MAPIIPWPFSQDPVTIANFDDHHIRMSVASYTDLDAIVDFCSEYSWIVKQETGVLAFDQLVSPELITALMKDRYKYSIKAIMDCCTPGSMTGVVLKVEYQGQIRGVMAVNIVSADFNDPWSQNERQENERPQISWIFPADYTNTLAYTIWETGNQGRPILKQPYLNACIPAFGRTLIKLFTWFNRTTVVNIQSGPYHATFDSYFTGSTFNHTAALLENCPGINQRHYTYSIYTSWAESPQDTPPEYLDDVVRRAFDEP</sequence>
<protein>
    <submittedName>
        <fullName evidence="1">Uncharacterized protein</fullName>
    </submittedName>
</protein>
<comment type="caution">
    <text evidence="1">The sequence shown here is derived from an EMBL/GenBank/DDBJ whole genome shotgun (WGS) entry which is preliminary data.</text>
</comment>